<organism evidence="1 2">
    <name type="scientific">Sedimentisphaera salicampi</name>
    <dbReference type="NCBI Taxonomy" id="1941349"/>
    <lineage>
        <taxon>Bacteria</taxon>
        <taxon>Pseudomonadati</taxon>
        <taxon>Planctomycetota</taxon>
        <taxon>Phycisphaerae</taxon>
        <taxon>Sedimentisphaerales</taxon>
        <taxon>Sedimentisphaeraceae</taxon>
        <taxon>Sedimentisphaera</taxon>
    </lineage>
</organism>
<proteinExistence type="predicted"/>
<protein>
    <submittedName>
        <fullName evidence="1">Uncharacterized protein</fullName>
    </submittedName>
</protein>
<name>A0A1W6LMK6_9BACT</name>
<dbReference type="AlphaFoldDB" id="A0A1W6LMK6"/>
<keyword evidence="2" id="KW-1185">Reference proteome</keyword>
<gene>
    <name evidence="1" type="ORF">STSP1_01375</name>
</gene>
<evidence type="ECO:0000313" key="1">
    <source>
        <dbReference type="EMBL" id="ARN56982.1"/>
    </source>
</evidence>
<dbReference type="EMBL" id="CP021023">
    <property type="protein sequence ID" value="ARN56982.1"/>
    <property type="molecule type" value="Genomic_DNA"/>
</dbReference>
<dbReference type="KEGG" id="pbp:STSP1_01375"/>
<dbReference type="STRING" id="1941349.STSP1_01375"/>
<dbReference type="RefSeq" id="WP_085755656.1">
    <property type="nucleotide sequence ID" value="NZ_CP021023.1"/>
</dbReference>
<dbReference type="Proteomes" id="UP000193334">
    <property type="component" value="Chromosome"/>
</dbReference>
<accession>A0A1W6LMK6</accession>
<sequence>MTDSFSIKVKLAKLIEDMLNGKVSAQYILEQWGKECSSYNFPDKDIDAIIHQIQHYANDSDIRTKDEKYEAYFRQEFELYIKILLSEVKPPVFLYDKKLRIFETVLAACEYLNYPPKDTNRITAFDANGNHLQTESMEMQTKYFVHRQSKSPNPELFRKELEKFVKSRIHKNKDKSRLKGDDFFSDMSINELINFIIEQRNERGK</sequence>
<reference evidence="2" key="1">
    <citation type="submission" date="2017-04" db="EMBL/GenBank/DDBJ databases">
        <title>Comparative genomics and description of representatives of a novel lineage of planctomycetes thriving in anoxic sediments.</title>
        <authorList>
            <person name="Spring S."/>
            <person name="Bunk B."/>
            <person name="Sproer C."/>
        </authorList>
    </citation>
    <scope>NUCLEOTIDE SEQUENCE [LARGE SCALE GENOMIC DNA]</scope>
    <source>
        <strain evidence="2">ST-PulAB-D4</strain>
    </source>
</reference>
<evidence type="ECO:0000313" key="2">
    <source>
        <dbReference type="Proteomes" id="UP000193334"/>
    </source>
</evidence>